<gene>
    <name evidence="1" type="ORF">HN018_27795</name>
</gene>
<keyword evidence="1" id="KW-0614">Plasmid</keyword>
<reference evidence="1 2" key="1">
    <citation type="journal article" date="2014" name="World J. Microbiol. Biotechnol.">
        <title>Biodiversity and physiological characteristics of Antarctic and Arctic lichens-associated bacteria.</title>
        <authorList>
            <person name="Lee Y.M."/>
            <person name="Kim E.H."/>
            <person name="Lee H.K."/>
            <person name="Hong S.G."/>
        </authorList>
    </citation>
    <scope>NUCLEOTIDE SEQUENCE [LARGE SCALE GENOMIC DNA]</scope>
    <source>
        <strain evidence="1 2">PAMC 26569</strain>
        <plasmid evidence="1">unnamed5</plasmid>
    </source>
</reference>
<protein>
    <recommendedName>
        <fullName evidence="3">Transposase</fullName>
    </recommendedName>
</protein>
<dbReference type="Proteomes" id="UP000500767">
    <property type="component" value="Plasmid unnamed5"/>
</dbReference>
<dbReference type="EMBL" id="CP053712">
    <property type="protein sequence ID" value="QKE93923.1"/>
    <property type="molecule type" value="Genomic_DNA"/>
</dbReference>
<dbReference type="AlphaFoldDB" id="A0A6M8HZG4"/>
<keyword evidence="2" id="KW-1185">Reference proteome</keyword>
<proteinExistence type="predicted"/>
<geneLocation type="plasmid" evidence="1 2">
    <name>unnamed5</name>
</geneLocation>
<dbReference type="RefSeq" id="WP_171837112.1">
    <property type="nucleotide sequence ID" value="NZ_CP053712.1"/>
</dbReference>
<name>A0A6M8HZG4_9PROT</name>
<dbReference type="KEGG" id="lck:HN018_27795"/>
<evidence type="ECO:0000313" key="2">
    <source>
        <dbReference type="Proteomes" id="UP000500767"/>
    </source>
</evidence>
<evidence type="ECO:0008006" key="3">
    <source>
        <dbReference type="Google" id="ProtNLM"/>
    </source>
</evidence>
<accession>A0A6M8HZG4</accession>
<organism evidence="1 2">
    <name type="scientific">Lichenicola cladoniae</name>
    <dbReference type="NCBI Taxonomy" id="1484109"/>
    <lineage>
        <taxon>Bacteria</taxon>
        <taxon>Pseudomonadati</taxon>
        <taxon>Pseudomonadota</taxon>
        <taxon>Alphaproteobacteria</taxon>
        <taxon>Acetobacterales</taxon>
        <taxon>Acetobacteraceae</taxon>
        <taxon>Lichenicola</taxon>
    </lineage>
</organism>
<sequence length="103" mass="11828">MDLWAAVERAQQRVLKQISLPSDIIAFVVFCRRRYRLTQRDSLEILALRGTEVTYKPNRDWVAKLLPILGDALRKHGRSVRRGCTSSLYVDKTDLTVRGRAGD</sequence>
<evidence type="ECO:0000313" key="1">
    <source>
        <dbReference type="EMBL" id="QKE93923.1"/>
    </source>
</evidence>